<dbReference type="Proteomes" id="UP000664399">
    <property type="component" value="Unassembled WGS sequence"/>
</dbReference>
<name>A0ABS3LQ47_9PROT</name>
<dbReference type="SUPFAM" id="SSF56112">
    <property type="entry name" value="Protein kinase-like (PK-like)"/>
    <property type="match status" value="1"/>
</dbReference>
<organism evidence="1 2">
    <name type="scientific">Acetobacter suratthaniensis</name>
    <dbReference type="NCBI Taxonomy" id="1502841"/>
    <lineage>
        <taxon>Bacteria</taxon>
        <taxon>Pseudomonadati</taxon>
        <taxon>Pseudomonadota</taxon>
        <taxon>Alphaproteobacteria</taxon>
        <taxon>Acetobacterales</taxon>
        <taxon>Acetobacteraceae</taxon>
        <taxon>Acetobacter</taxon>
    </lineage>
</organism>
<sequence length="428" mass="47902">MSDGALLISEMMRPEAEYAVKEALEHFYRSEKIAGIWPGAISGGPQGRLPLNEVEFIVLPLDRIGAPAGASGASVFVAYYSHIRGTQAASQPLVVKIGTSQKLREEKDGADKWRPKLSDWQARKFAFPLYLEDVDAKHSILLAPFQSLSELSKGGCRNEIEVRDLWHLLDDKMELATTNSVEWDKISDLVSQALEAIQPAHRSGLAQTETGNINCSEQYLKYLRKTTQCEVGGAKYILDSIFGTLPTTKAFGAEWPNPNLVVSRIIEQKIKFNGYIGAIHGDLHPKNIVMDGEGNVQIIDFGWAKLHGHVIIDYVMLDLNLRGVTLPSQISENGILQFANFLRQEDNLDDLPKFVRDRARIIKDVIWKKVRERAILNDWEHEYLIPLFLVGYGLLVHLDKARNQPALVATVLQLAKELDEIIPQDSAS</sequence>
<gene>
    <name evidence="1" type="ORF">J2D75_13615</name>
</gene>
<comment type="caution">
    <text evidence="1">The sequence shown here is derived from an EMBL/GenBank/DDBJ whole genome shotgun (WGS) entry which is preliminary data.</text>
</comment>
<dbReference type="RefSeq" id="WP_207855345.1">
    <property type="nucleotide sequence ID" value="NZ_JAFVMG010000025.1"/>
</dbReference>
<protein>
    <submittedName>
        <fullName evidence="1">Phosphotransferase</fullName>
    </submittedName>
</protein>
<dbReference type="Gene3D" id="1.10.510.10">
    <property type="entry name" value="Transferase(Phosphotransferase) domain 1"/>
    <property type="match status" value="1"/>
</dbReference>
<evidence type="ECO:0000313" key="2">
    <source>
        <dbReference type="Proteomes" id="UP000664399"/>
    </source>
</evidence>
<proteinExistence type="predicted"/>
<accession>A0ABS3LQ47</accession>
<dbReference type="EMBL" id="JAFVMG010000025">
    <property type="protein sequence ID" value="MBO1329504.1"/>
    <property type="molecule type" value="Genomic_DNA"/>
</dbReference>
<keyword evidence="2" id="KW-1185">Reference proteome</keyword>
<dbReference type="InterPro" id="IPR011009">
    <property type="entry name" value="Kinase-like_dom_sf"/>
</dbReference>
<evidence type="ECO:0000313" key="1">
    <source>
        <dbReference type="EMBL" id="MBO1329504.1"/>
    </source>
</evidence>
<reference evidence="1 2" key="1">
    <citation type="submission" date="2021-03" db="EMBL/GenBank/DDBJ databases">
        <title>The complete genome sequence of Acetobacter suratthaniensis TBRC 1719.</title>
        <authorList>
            <person name="Charoenyingcharoen P."/>
            <person name="Yukphan P."/>
        </authorList>
    </citation>
    <scope>NUCLEOTIDE SEQUENCE [LARGE SCALE GENOMIC DNA]</scope>
    <source>
        <strain evidence="1 2">TBRC 1719</strain>
    </source>
</reference>